<evidence type="ECO:0000256" key="10">
    <source>
        <dbReference type="ARBA" id="ARBA00026101"/>
    </source>
</evidence>
<proteinExistence type="inferred from homology"/>
<dbReference type="CDD" id="cd02174">
    <property type="entry name" value="CCT"/>
    <property type="match status" value="2"/>
</dbReference>
<dbReference type="EMBL" id="KB741190">
    <property type="protein sequence ID" value="ENN73039.1"/>
    <property type="molecule type" value="Genomic_DNA"/>
</dbReference>
<keyword evidence="4" id="KW-0808">Transferase</keyword>
<dbReference type="NCBIfam" id="TIGR00125">
    <property type="entry name" value="cyt_tran_rel"/>
    <property type="match status" value="2"/>
</dbReference>
<evidence type="ECO:0000256" key="3">
    <source>
        <dbReference type="ARBA" id="ARBA00022516"/>
    </source>
</evidence>
<keyword evidence="5" id="KW-0548">Nucleotidyltransferase</keyword>
<evidence type="ECO:0000256" key="1">
    <source>
        <dbReference type="ARBA" id="ARBA00005189"/>
    </source>
</evidence>
<dbReference type="AlphaFoldDB" id="N6SZ51"/>
<sequence>MACCGAVPSSSFSLKPTKVYRPGRRPKGVSRQKVPTYCSVPYDRFNQFVVTSGTISFRSLNKTFSMLDIQANAIAEPNYIGHAMSRKRTRSHSEADSIIATLTIPHHVQPITAMNCTAAPFSEDDGPTQIRNQIDYSLKIEMEVAKRGEAHRPVRVYADGAFDLFHQGHARLLRQAKNVFPNVYLIVGVCSDRMLHQYKGRSVLTEEERYNAVRHCRYVDEVLKDGPWSYSEEFLEKNKIDFVAHDDEPYACDGVTDIYADLKRKGMFIATQRTNGVSTTDIVARIVRDYDGYVRRNLARGYSAKELNVSFLKAKKLKLQNKMVELKDRGKNLFGSFGERKGDLITRWEEKSKEVIDSFVKVFLKKPLRLLHASKSKLMRSITPSESSTDEEDTVICAFAGWLKSSVGSPFMSPQEGNLRVSPLQSTWLEAPFSDELLAHRNRELCDYTQRISYEMARSGRAPRPVRVYADGIYDLFHQGHARQLMQAKNVFSNVYLIVGVCSDRMTHSKKGRTVMNEVERYEAVRHCRYVDEIVRDAPWEVDEDFMERHKIDFIAHDDIPYGSDDSNDIYAKWKAKGMFVATERTEGVSTSDIVARIVRDYDIYVRRNLARGYSAKDLNISYLSEKKIRLQNKMHELKDRGKRVMDSIGERKDDMIAKWEEKSREFIENFLLLFGKERLTNIWHESKGKILNALSTSESPDPPGSPTSSEDFDFLEDGVPPRKAPRYESRSAPPACSSSNYSQLLYDDYSDEEDSFASAQS</sequence>
<dbReference type="SUPFAM" id="SSF52374">
    <property type="entry name" value="Nucleotidylyl transferase"/>
    <property type="match status" value="2"/>
</dbReference>
<dbReference type="PANTHER" id="PTHR10739:SF13">
    <property type="entry name" value="CHOLINE-PHOSPHATE CYTIDYLYLTRANSFERASE"/>
    <property type="match status" value="1"/>
</dbReference>
<accession>N6SZ51</accession>
<dbReference type="UniPathway" id="UPA00753">
    <property type="reaction ID" value="UER00739"/>
</dbReference>
<dbReference type="InterPro" id="IPR004821">
    <property type="entry name" value="Cyt_trans-like"/>
</dbReference>
<dbReference type="FunFam" id="3.40.50.620:FF:000016">
    <property type="entry name" value="Putative choline-phosphate cytidylyltransferase B"/>
    <property type="match status" value="2"/>
</dbReference>
<dbReference type="InterPro" id="IPR041723">
    <property type="entry name" value="CCT"/>
</dbReference>
<dbReference type="InterPro" id="IPR014729">
    <property type="entry name" value="Rossmann-like_a/b/a_fold"/>
</dbReference>
<dbReference type="OMA" id="NIWHESK"/>
<dbReference type="OrthoDB" id="17102at2759"/>
<evidence type="ECO:0000256" key="9">
    <source>
        <dbReference type="ARBA" id="ARBA00025706"/>
    </source>
</evidence>
<keyword evidence="8" id="KW-1208">Phospholipid metabolism</keyword>
<dbReference type="Gene3D" id="3.40.50.620">
    <property type="entry name" value="HUPs"/>
    <property type="match status" value="2"/>
</dbReference>
<keyword evidence="7" id="KW-0594">Phospholipid biosynthesis</keyword>
<feature type="non-terminal residue" evidence="11">
    <location>
        <position position="1"/>
    </location>
</feature>
<evidence type="ECO:0000256" key="5">
    <source>
        <dbReference type="ARBA" id="ARBA00022695"/>
    </source>
</evidence>
<dbReference type="EC" id="2.7.7.15" evidence="10"/>
<evidence type="ECO:0000256" key="2">
    <source>
        <dbReference type="ARBA" id="ARBA00010101"/>
    </source>
</evidence>
<dbReference type="GO" id="GO:0004105">
    <property type="term" value="F:choline-phosphate cytidylyltransferase activity"/>
    <property type="evidence" value="ECO:0007669"/>
    <property type="project" value="UniProtKB-EC"/>
</dbReference>
<evidence type="ECO:0000256" key="4">
    <source>
        <dbReference type="ARBA" id="ARBA00022679"/>
    </source>
</evidence>
<dbReference type="HOGENOM" id="CLU_366118_0_0_1"/>
<name>N6SZ51_DENPD</name>
<dbReference type="GO" id="GO:0031210">
    <property type="term" value="F:phosphatidylcholine binding"/>
    <property type="evidence" value="ECO:0007669"/>
    <property type="project" value="TreeGrafter"/>
</dbReference>
<dbReference type="Pfam" id="PF01467">
    <property type="entry name" value="CTP_transf_like"/>
    <property type="match status" value="2"/>
</dbReference>
<comment type="similarity">
    <text evidence="2">Belongs to the cytidylyltransferase family.</text>
</comment>
<evidence type="ECO:0000256" key="6">
    <source>
        <dbReference type="ARBA" id="ARBA00023098"/>
    </source>
</evidence>
<evidence type="ECO:0000256" key="7">
    <source>
        <dbReference type="ARBA" id="ARBA00023209"/>
    </source>
</evidence>
<dbReference type="InterPro" id="IPR045049">
    <property type="entry name" value="Pcy1-like"/>
</dbReference>
<dbReference type="PANTHER" id="PTHR10739">
    <property type="entry name" value="CYTIDYLYLTRANSFERASE"/>
    <property type="match status" value="1"/>
</dbReference>
<organism evidence="11">
    <name type="scientific">Dendroctonus ponderosae</name>
    <name type="common">Mountain pine beetle</name>
    <dbReference type="NCBI Taxonomy" id="77166"/>
    <lineage>
        <taxon>Eukaryota</taxon>
        <taxon>Metazoa</taxon>
        <taxon>Ecdysozoa</taxon>
        <taxon>Arthropoda</taxon>
        <taxon>Hexapoda</taxon>
        <taxon>Insecta</taxon>
        <taxon>Pterygota</taxon>
        <taxon>Neoptera</taxon>
        <taxon>Endopterygota</taxon>
        <taxon>Coleoptera</taxon>
        <taxon>Polyphaga</taxon>
        <taxon>Cucujiformia</taxon>
        <taxon>Curculionidae</taxon>
        <taxon>Scolytinae</taxon>
        <taxon>Dendroctonus</taxon>
    </lineage>
</organism>
<comment type="pathway">
    <text evidence="9">Phospholipid metabolism; phosphatidylcholine biosynthesis; phosphatidylcholine from phosphocholine: step 1/2.</text>
</comment>
<comment type="pathway">
    <text evidence="1">Lipid metabolism.</text>
</comment>
<protein>
    <recommendedName>
        <fullName evidence="10">choline-phosphate cytidylyltransferase</fullName>
        <ecNumber evidence="10">2.7.7.15</ecNumber>
    </recommendedName>
</protein>
<reference evidence="11" key="1">
    <citation type="journal article" date="2013" name="Genome Biol.">
        <title>Draft genome of the mountain pine beetle, Dendroctonus ponderosae Hopkins, a major forest pest.</title>
        <authorList>
            <person name="Keeling C.I."/>
            <person name="Yuen M.M."/>
            <person name="Liao N.Y."/>
            <person name="Docking T.R."/>
            <person name="Chan S.K."/>
            <person name="Taylor G.A."/>
            <person name="Palmquist D.L."/>
            <person name="Jackman S.D."/>
            <person name="Nguyen A."/>
            <person name="Li M."/>
            <person name="Henderson H."/>
            <person name="Janes J.K."/>
            <person name="Zhao Y."/>
            <person name="Pandoh P."/>
            <person name="Moore R."/>
            <person name="Sperling F.A."/>
            <person name="Huber D.P."/>
            <person name="Birol I."/>
            <person name="Jones S.J."/>
            <person name="Bohlmann J."/>
        </authorList>
    </citation>
    <scope>NUCLEOTIDE SEQUENCE</scope>
</reference>
<keyword evidence="6" id="KW-0443">Lipid metabolism</keyword>
<evidence type="ECO:0000313" key="11">
    <source>
        <dbReference type="EMBL" id="ENN73039.1"/>
    </source>
</evidence>
<gene>
    <name evidence="11" type="ORF">YQE_10374</name>
</gene>
<keyword evidence="3" id="KW-0444">Lipid biosynthesis</keyword>
<evidence type="ECO:0000256" key="8">
    <source>
        <dbReference type="ARBA" id="ARBA00023264"/>
    </source>
</evidence>